<dbReference type="GO" id="GO:0009295">
    <property type="term" value="C:nucleoid"/>
    <property type="evidence" value="ECO:0007669"/>
    <property type="project" value="TreeGrafter"/>
</dbReference>
<dbReference type="Gene3D" id="2.40.50.140">
    <property type="entry name" value="Nucleic acid-binding proteins"/>
    <property type="match status" value="1"/>
</dbReference>
<dbReference type="GO" id="GO:0006281">
    <property type="term" value="P:DNA repair"/>
    <property type="evidence" value="ECO:0007669"/>
    <property type="project" value="UniProtKB-UniRule"/>
</dbReference>
<dbReference type="Proteomes" id="UP000315995">
    <property type="component" value="Chromosome"/>
</dbReference>
<feature type="short sequence motif" description="Important for interaction with partner proteins" evidence="2">
    <location>
        <begin position="145"/>
        <end position="150"/>
    </location>
</feature>
<dbReference type="CDD" id="cd04496">
    <property type="entry name" value="SSB_OBF"/>
    <property type="match status" value="1"/>
</dbReference>
<dbReference type="Pfam" id="PF00436">
    <property type="entry name" value="SSB"/>
    <property type="match status" value="1"/>
</dbReference>
<dbReference type="GO" id="GO:0006260">
    <property type="term" value="P:DNA replication"/>
    <property type="evidence" value="ECO:0007669"/>
    <property type="project" value="UniProtKB-UniRule"/>
</dbReference>
<dbReference type="InterPro" id="IPR000424">
    <property type="entry name" value="Primosome_PriB/ssb"/>
</dbReference>
<dbReference type="GO" id="GO:0006310">
    <property type="term" value="P:DNA recombination"/>
    <property type="evidence" value="ECO:0007669"/>
    <property type="project" value="UniProtKB-UniRule"/>
</dbReference>
<evidence type="ECO:0000256" key="2">
    <source>
        <dbReference type="HAMAP-Rule" id="MF_00984"/>
    </source>
</evidence>
<accession>A0A4Y6PRD8</accession>
<organism evidence="5 6">
    <name type="scientific">Persicimonas caeni</name>
    <dbReference type="NCBI Taxonomy" id="2292766"/>
    <lineage>
        <taxon>Bacteria</taxon>
        <taxon>Deltaproteobacteria</taxon>
        <taxon>Bradymonadales</taxon>
        <taxon>Bradymonadaceae</taxon>
        <taxon>Persicimonas</taxon>
    </lineage>
</organism>
<dbReference type="InterPro" id="IPR012340">
    <property type="entry name" value="NA-bd_OB-fold"/>
</dbReference>
<dbReference type="PANTHER" id="PTHR10302">
    <property type="entry name" value="SINGLE-STRANDED DNA-BINDING PROTEIN"/>
    <property type="match status" value="1"/>
</dbReference>
<comment type="subunit">
    <text evidence="2">Homotetramer.</text>
</comment>
<evidence type="ECO:0000313" key="5">
    <source>
        <dbReference type="EMBL" id="QDG50876.1"/>
    </source>
</evidence>
<dbReference type="HAMAP" id="MF_00984">
    <property type="entry name" value="SSB"/>
    <property type="match status" value="1"/>
</dbReference>
<sequence>MSVNKAIIIGNLGADPEVRYTQSGTPVANLRIATNERWTDKSGQSQERTEWHRVVVFGNTAENCAKYLSKGRQVYVEGRIQTNEWQDNDGNKRYTTEIVAQNVTFLSGGNGGGGGGYSGGGGGGGGGFNQSRPQVESDFDQSFDDDDIPF</sequence>
<keyword evidence="2" id="KW-0227">DNA damage</keyword>
<keyword evidence="6" id="KW-1185">Reference proteome</keyword>
<keyword evidence="1 2" id="KW-0238">DNA-binding</keyword>
<gene>
    <name evidence="5" type="ORF">FIV42_09065</name>
</gene>
<feature type="DNA-binding region" evidence="2">
    <location>
        <begin position="51"/>
        <end position="57"/>
    </location>
</feature>
<keyword evidence="2" id="KW-0233">DNA recombination</keyword>
<dbReference type="SUPFAM" id="SSF50249">
    <property type="entry name" value="Nucleic acid-binding proteins"/>
    <property type="match status" value="1"/>
</dbReference>
<dbReference type="AlphaFoldDB" id="A0A4Y6PRD8"/>
<proteinExistence type="inferred from homology"/>
<dbReference type="RefSeq" id="WP_141197368.1">
    <property type="nucleotide sequence ID" value="NZ_CP041186.1"/>
</dbReference>
<evidence type="ECO:0000256" key="1">
    <source>
        <dbReference type="ARBA" id="ARBA00023125"/>
    </source>
</evidence>
<evidence type="ECO:0000256" key="4">
    <source>
        <dbReference type="SAM" id="MobiDB-lite"/>
    </source>
</evidence>
<dbReference type="PROSITE" id="PS50935">
    <property type="entry name" value="SSB"/>
    <property type="match status" value="1"/>
</dbReference>
<dbReference type="EMBL" id="CP041186">
    <property type="protein sequence ID" value="QDG50876.1"/>
    <property type="molecule type" value="Genomic_DNA"/>
</dbReference>
<evidence type="ECO:0000313" key="6">
    <source>
        <dbReference type="Proteomes" id="UP000315995"/>
    </source>
</evidence>
<reference evidence="5 6" key="1">
    <citation type="submission" date="2019-06" db="EMBL/GenBank/DDBJ databases">
        <title>Persicimonas caeni gen. nov., sp. nov., a predatory bacterium isolated from solar saltern.</title>
        <authorList>
            <person name="Wang S."/>
        </authorList>
    </citation>
    <scope>NUCLEOTIDE SEQUENCE [LARGE SCALE GENOMIC DNA]</scope>
    <source>
        <strain evidence="5 6">YN101</strain>
    </source>
</reference>
<feature type="region of interest" description="Disordered" evidence="4">
    <location>
        <begin position="107"/>
        <end position="150"/>
    </location>
</feature>
<keyword evidence="2" id="KW-0235">DNA replication</keyword>
<dbReference type="OrthoDB" id="9809878at2"/>
<dbReference type="PIRSF" id="PIRSF002070">
    <property type="entry name" value="SSB"/>
    <property type="match status" value="1"/>
</dbReference>
<dbReference type="NCBIfam" id="TIGR00621">
    <property type="entry name" value="ssb"/>
    <property type="match status" value="1"/>
</dbReference>
<dbReference type="PANTHER" id="PTHR10302:SF27">
    <property type="entry name" value="SINGLE-STRANDED DNA-BINDING PROTEIN"/>
    <property type="match status" value="1"/>
</dbReference>
<dbReference type="InterPro" id="IPR011344">
    <property type="entry name" value="ssDNA-bd"/>
</dbReference>
<feature type="compositionally biased region" description="Acidic residues" evidence="4">
    <location>
        <begin position="137"/>
        <end position="150"/>
    </location>
</feature>
<name>A0A4Y6PRD8_PERCE</name>
<comment type="function">
    <text evidence="2">Plays an important role in DNA replication, recombination and repair. Binds to ssDNA and to an array of partner proteins to recruit them to their sites of action during DNA metabolism.</text>
</comment>
<dbReference type="GO" id="GO:0003697">
    <property type="term" value="F:single-stranded DNA binding"/>
    <property type="evidence" value="ECO:0007669"/>
    <property type="project" value="UniProtKB-UniRule"/>
</dbReference>
<keyword evidence="2" id="KW-0234">DNA repair</keyword>
<feature type="compositionally biased region" description="Gly residues" evidence="4">
    <location>
        <begin position="108"/>
        <end position="128"/>
    </location>
</feature>
<protein>
    <recommendedName>
        <fullName evidence="2 3">Single-stranded DNA-binding protein</fullName>
        <shortName evidence="2">SSB</shortName>
    </recommendedName>
</protein>
<evidence type="ECO:0000256" key="3">
    <source>
        <dbReference type="PIRNR" id="PIRNR002070"/>
    </source>
</evidence>
<accession>A0A5B8Y4B9</accession>